<comment type="caution">
    <text evidence="11">The sequence shown here is derived from an EMBL/GenBank/DDBJ whole genome shotgun (WGS) entry which is preliminary data.</text>
</comment>
<dbReference type="Pfam" id="PF01180">
    <property type="entry name" value="DHO_dh"/>
    <property type="match status" value="1"/>
</dbReference>
<evidence type="ECO:0000256" key="5">
    <source>
        <dbReference type="ARBA" id="ARBA00022630"/>
    </source>
</evidence>
<feature type="domain" description="Dihydroorotate dehydrogenase catalytic" evidence="10">
    <location>
        <begin position="5"/>
        <end position="281"/>
    </location>
</feature>
<dbReference type="OrthoDB" id="9794954at2"/>
<keyword evidence="6 9" id="KW-0288">FMN</keyword>
<dbReference type="NCBIfam" id="NF005574">
    <property type="entry name" value="PRK07259.1"/>
    <property type="match status" value="1"/>
</dbReference>
<dbReference type="InterPro" id="IPR024920">
    <property type="entry name" value="Dihydroorotate_DH_1"/>
</dbReference>
<keyword evidence="5 9" id="KW-0285">Flavoprotein</keyword>
<name>A0A502GCD6_9PROT</name>
<feature type="binding site" evidence="9">
    <location>
        <begin position="67"/>
        <end position="71"/>
    </location>
    <ligand>
        <name>substrate</name>
    </ligand>
</feature>
<dbReference type="EC" id="1.3.-.-" evidence="9"/>
<evidence type="ECO:0000256" key="9">
    <source>
        <dbReference type="HAMAP-Rule" id="MF_00224"/>
    </source>
</evidence>
<dbReference type="CDD" id="cd04740">
    <property type="entry name" value="DHOD_1B_like"/>
    <property type="match status" value="1"/>
</dbReference>
<dbReference type="NCBIfam" id="TIGR01037">
    <property type="entry name" value="pyrD_sub1_fam"/>
    <property type="match status" value="1"/>
</dbReference>
<dbReference type="InterPro" id="IPR001295">
    <property type="entry name" value="Dihydroorotate_DH_CS"/>
</dbReference>
<evidence type="ECO:0000256" key="2">
    <source>
        <dbReference type="ARBA" id="ARBA00004725"/>
    </source>
</evidence>
<proteinExistence type="inferred from homology"/>
<dbReference type="AlphaFoldDB" id="A0A502GCD6"/>
<feature type="binding site" evidence="9">
    <location>
        <position position="162"/>
    </location>
    <ligand>
        <name>FMN</name>
        <dbReference type="ChEBI" id="CHEBI:58210"/>
    </ligand>
</feature>
<dbReference type="InterPro" id="IPR033888">
    <property type="entry name" value="DHOD_1B"/>
</dbReference>
<comment type="catalytic activity">
    <reaction evidence="9">
        <text>(S)-dihydroorotate + A = orotate + AH2</text>
        <dbReference type="Rhea" id="RHEA:18073"/>
        <dbReference type="ChEBI" id="CHEBI:13193"/>
        <dbReference type="ChEBI" id="CHEBI:17499"/>
        <dbReference type="ChEBI" id="CHEBI:30839"/>
        <dbReference type="ChEBI" id="CHEBI:30864"/>
    </reaction>
</comment>
<evidence type="ECO:0000256" key="7">
    <source>
        <dbReference type="ARBA" id="ARBA00022975"/>
    </source>
</evidence>
<dbReference type="PANTHER" id="PTHR48109">
    <property type="entry name" value="DIHYDROOROTATE DEHYDROGENASE (QUINONE), MITOCHONDRIAL-RELATED"/>
    <property type="match status" value="1"/>
</dbReference>
<dbReference type="PANTHER" id="PTHR48109:SF1">
    <property type="entry name" value="DIHYDROOROTATE DEHYDROGENASE (FUMARATE)"/>
    <property type="match status" value="1"/>
</dbReference>
<dbReference type="RefSeq" id="WP_140881984.1">
    <property type="nucleotide sequence ID" value="NZ_RCZP01000004.1"/>
</dbReference>
<feature type="binding site" evidence="9">
    <location>
        <begin position="189"/>
        <end position="190"/>
    </location>
    <ligand>
        <name>substrate</name>
    </ligand>
</feature>
<evidence type="ECO:0000313" key="12">
    <source>
        <dbReference type="Proteomes" id="UP000317078"/>
    </source>
</evidence>
<feature type="binding site" evidence="9">
    <location>
        <begin position="262"/>
        <end position="263"/>
    </location>
    <ligand>
        <name>FMN</name>
        <dbReference type="ChEBI" id="CHEBI:58210"/>
    </ligand>
</feature>
<dbReference type="InterPro" id="IPR012135">
    <property type="entry name" value="Dihydroorotate_DH_1_2"/>
</dbReference>
<dbReference type="Proteomes" id="UP000317078">
    <property type="component" value="Unassembled WGS sequence"/>
</dbReference>
<feature type="binding site" evidence="9">
    <location>
        <position position="124"/>
    </location>
    <ligand>
        <name>FMN</name>
        <dbReference type="ChEBI" id="CHEBI:58210"/>
    </ligand>
</feature>
<accession>A0A502GCD6</accession>
<sequence>MTEMSVRIGDLVLANPVMPASGTFAEGLALAADLDALGALVTKTITRELRAGNPLPRVAETPGGMLNAIGIPSKGVPYFLEHTLPALRAFAPPLVVSISAPTAEGFAALAAEVSVPGVAAIEANISCPNIEEDGRAFAMRAESTEAVIRRLRAATALPLWAKLTPNTGDVPEVARAAEAAGADALVVANTILAMSVDLATFRPRLGNVMGGLSGPAIKPIVLRQVYQCARAVRLPVIGCGGIATAEDAAEYMVAGATAVQVGTATFLHPGAMEAVIEGLARFCAGRGIARVADLTGAIRREEADEAEIEWAEVASLEPGP</sequence>
<dbReference type="GO" id="GO:0004152">
    <property type="term" value="F:dihydroorotate dehydrogenase activity"/>
    <property type="evidence" value="ECO:0007669"/>
    <property type="project" value="UniProtKB-UniRule"/>
</dbReference>
<comment type="similarity">
    <text evidence="3 9">Belongs to the dihydroorotate dehydrogenase family. Type 1 subfamily.</text>
</comment>
<dbReference type="GO" id="GO:0006207">
    <property type="term" value="P:'de novo' pyrimidine nucleobase biosynthetic process"/>
    <property type="evidence" value="ECO:0007669"/>
    <property type="project" value="InterPro"/>
</dbReference>
<dbReference type="HAMAP" id="MF_00224">
    <property type="entry name" value="DHO_dh_type1"/>
    <property type="match status" value="1"/>
</dbReference>
<feature type="binding site" evidence="9">
    <location>
        <position position="124"/>
    </location>
    <ligand>
        <name>substrate</name>
    </ligand>
</feature>
<feature type="active site" description="Nucleophile" evidence="9">
    <location>
        <position position="127"/>
    </location>
</feature>
<keyword evidence="12" id="KW-1185">Reference proteome</keyword>
<dbReference type="InterPro" id="IPR049622">
    <property type="entry name" value="Dihydroorotate_DH_I"/>
</dbReference>
<dbReference type="GO" id="GO:0044205">
    <property type="term" value="P:'de novo' UMP biosynthetic process"/>
    <property type="evidence" value="ECO:0007669"/>
    <property type="project" value="UniProtKB-UniRule"/>
</dbReference>
<dbReference type="FunFam" id="3.20.20.70:FF:000027">
    <property type="entry name" value="Dihydropyrimidine dehydrogenase [NADP(+)]"/>
    <property type="match status" value="1"/>
</dbReference>
<feature type="binding site" evidence="9">
    <location>
        <begin position="43"/>
        <end position="44"/>
    </location>
    <ligand>
        <name>FMN</name>
        <dbReference type="ChEBI" id="CHEBI:58210"/>
    </ligand>
</feature>
<evidence type="ECO:0000256" key="3">
    <source>
        <dbReference type="ARBA" id="ARBA00008008"/>
    </source>
</evidence>
<comment type="caution">
    <text evidence="9">Lacks conserved residue(s) required for the propagation of feature annotation.</text>
</comment>
<keyword evidence="4 9" id="KW-0963">Cytoplasm</keyword>
<dbReference type="InterPro" id="IPR013785">
    <property type="entry name" value="Aldolase_TIM"/>
</dbReference>
<dbReference type="GO" id="GO:0005737">
    <property type="term" value="C:cytoplasm"/>
    <property type="evidence" value="ECO:0007669"/>
    <property type="project" value="UniProtKB-SubCell"/>
</dbReference>
<organism evidence="11 12">
    <name type="scientific">Muricoccus nepalensis</name>
    <dbReference type="NCBI Taxonomy" id="1854500"/>
    <lineage>
        <taxon>Bacteria</taxon>
        <taxon>Pseudomonadati</taxon>
        <taxon>Pseudomonadota</taxon>
        <taxon>Alphaproteobacteria</taxon>
        <taxon>Acetobacterales</taxon>
        <taxon>Roseomonadaceae</taxon>
        <taxon>Muricoccus</taxon>
    </lineage>
</organism>
<dbReference type="EMBL" id="RCZP01000004">
    <property type="protein sequence ID" value="TPG59000.1"/>
    <property type="molecule type" value="Genomic_DNA"/>
</dbReference>
<dbReference type="InterPro" id="IPR005720">
    <property type="entry name" value="Dihydroorotate_DH_cat"/>
</dbReference>
<evidence type="ECO:0000313" key="11">
    <source>
        <dbReference type="EMBL" id="TPG59000.1"/>
    </source>
</evidence>
<comment type="subcellular location">
    <subcellularLocation>
        <location evidence="1 9">Cytoplasm</location>
    </subcellularLocation>
</comment>
<feature type="binding site" evidence="9">
    <location>
        <position position="21"/>
    </location>
    <ligand>
        <name>FMN</name>
        <dbReference type="ChEBI" id="CHEBI:58210"/>
    </ligand>
</feature>
<feature type="binding site" evidence="9">
    <location>
        <begin position="240"/>
        <end position="241"/>
    </location>
    <ligand>
        <name>FMN</name>
        <dbReference type="ChEBI" id="CHEBI:58210"/>
    </ligand>
</feature>
<reference evidence="11 12" key="1">
    <citation type="journal article" date="2019" name="Environ. Microbiol.">
        <title>Species interactions and distinct microbial communities in high Arctic permafrost affected cryosols are associated with the CH4 and CO2 gas fluxes.</title>
        <authorList>
            <person name="Altshuler I."/>
            <person name="Hamel J."/>
            <person name="Turney S."/>
            <person name="Magnuson E."/>
            <person name="Levesque R."/>
            <person name="Greer C."/>
            <person name="Whyte L.G."/>
        </authorList>
    </citation>
    <scope>NUCLEOTIDE SEQUENCE [LARGE SCALE GENOMIC DNA]</scope>
    <source>
        <strain evidence="11 12">S9.3B</strain>
    </source>
</reference>
<dbReference type="Gene3D" id="3.20.20.70">
    <property type="entry name" value="Aldolase class I"/>
    <property type="match status" value="1"/>
</dbReference>
<evidence type="ECO:0000259" key="10">
    <source>
        <dbReference type="Pfam" id="PF01180"/>
    </source>
</evidence>
<evidence type="ECO:0000256" key="1">
    <source>
        <dbReference type="ARBA" id="ARBA00004496"/>
    </source>
</evidence>
<comment type="cofactor">
    <cofactor evidence="9">
        <name>FMN</name>
        <dbReference type="ChEBI" id="CHEBI:58210"/>
    </cofactor>
    <text evidence="9">Binds 1 FMN per subunit.</text>
</comment>
<feature type="binding site" evidence="9">
    <location>
        <position position="43"/>
    </location>
    <ligand>
        <name>substrate</name>
    </ligand>
</feature>
<keyword evidence="8 9" id="KW-0560">Oxidoreductase</keyword>
<evidence type="ECO:0000256" key="8">
    <source>
        <dbReference type="ARBA" id="ARBA00023002"/>
    </source>
</evidence>
<dbReference type="InterPro" id="IPR050074">
    <property type="entry name" value="DHO_dehydrogenase"/>
</dbReference>
<protein>
    <recommendedName>
        <fullName evidence="9">Dihydroorotate dehydrogenase</fullName>
        <shortName evidence="9">DHOD</shortName>
        <shortName evidence="9">DHODase</shortName>
        <shortName evidence="9">DHOdehase</shortName>
        <ecNumber evidence="9">1.3.-.-</ecNumber>
    </recommendedName>
</protein>
<evidence type="ECO:0000256" key="4">
    <source>
        <dbReference type="ARBA" id="ARBA00022490"/>
    </source>
</evidence>
<dbReference type="PROSITE" id="PS00911">
    <property type="entry name" value="DHODEHASE_1"/>
    <property type="match status" value="1"/>
</dbReference>
<dbReference type="PIRSF" id="PIRSF000164">
    <property type="entry name" value="DHO_oxidase"/>
    <property type="match status" value="1"/>
</dbReference>
<evidence type="ECO:0000256" key="6">
    <source>
        <dbReference type="ARBA" id="ARBA00022643"/>
    </source>
</evidence>
<comment type="pathway">
    <text evidence="2 9">Pyrimidine metabolism; UMP biosynthesis via de novo pathway.</text>
</comment>
<dbReference type="UniPathway" id="UPA00070"/>
<dbReference type="PROSITE" id="PS00912">
    <property type="entry name" value="DHODEHASE_2"/>
    <property type="match status" value="1"/>
</dbReference>
<gene>
    <name evidence="9" type="primary">pyrD</name>
    <name evidence="11" type="ORF">EAH89_06475</name>
</gene>
<comment type="function">
    <text evidence="9">Catalyzes the conversion of dihydroorotate to orotate.</text>
</comment>
<dbReference type="SUPFAM" id="SSF51395">
    <property type="entry name" value="FMN-linked oxidoreductases"/>
    <property type="match status" value="1"/>
</dbReference>
<keyword evidence="7 9" id="KW-0665">Pyrimidine biosynthesis</keyword>
<feature type="binding site" evidence="9">
    <location>
        <position position="214"/>
    </location>
    <ligand>
        <name>FMN</name>
        <dbReference type="ChEBI" id="CHEBI:58210"/>
    </ligand>
</feature>